<proteinExistence type="predicted"/>
<feature type="non-terminal residue" evidence="1">
    <location>
        <position position="1"/>
    </location>
</feature>
<gene>
    <name evidence="1" type="ORF">DHETER_LOCUS13930</name>
</gene>
<keyword evidence="2" id="KW-1185">Reference proteome</keyword>
<reference evidence="1" key="1">
    <citation type="submission" date="2021-06" db="EMBL/GenBank/DDBJ databases">
        <authorList>
            <person name="Kallberg Y."/>
            <person name="Tangrot J."/>
            <person name="Rosling A."/>
        </authorList>
    </citation>
    <scope>NUCLEOTIDE SEQUENCE</scope>
    <source>
        <strain evidence="1">IL203A</strain>
    </source>
</reference>
<dbReference type="EMBL" id="CAJVPU010040295">
    <property type="protein sequence ID" value="CAG8738982.1"/>
    <property type="molecule type" value="Genomic_DNA"/>
</dbReference>
<name>A0ACA9Q5V0_9GLOM</name>
<protein>
    <submittedName>
        <fullName evidence="1">17085_t:CDS:1</fullName>
    </submittedName>
</protein>
<organism evidence="1 2">
    <name type="scientific">Dentiscutata heterogama</name>
    <dbReference type="NCBI Taxonomy" id="1316150"/>
    <lineage>
        <taxon>Eukaryota</taxon>
        <taxon>Fungi</taxon>
        <taxon>Fungi incertae sedis</taxon>
        <taxon>Mucoromycota</taxon>
        <taxon>Glomeromycotina</taxon>
        <taxon>Glomeromycetes</taxon>
        <taxon>Diversisporales</taxon>
        <taxon>Gigasporaceae</taxon>
        <taxon>Dentiscutata</taxon>
    </lineage>
</organism>
<evidence type="ECO:0000313" key="2">
    <source>
        <dbReference type="Proteomes" id="UP000789702"/>
    </source>
</evidence>
<accession>A0ACA9Q5V0</accession>
<comment type="caution">
    <text evidence="1">The sequence shown here is derived from an EMBL/GenBank/DDBJ whole genome shotgun (WGS) entry which is preliminary data.</text>
</comment>
<dbReference type="Proteomes" id="UP000789702">
    <property type="component" value="Unassembled WGS sequence"/>
</dbReference>
<evidence type="ECO:0000313" key="1">
    <source>
        <dbReference type="EMBL" id="CAG8738982.1"/>
    </source>
</evidence>
<feature type="non-terminal residue" evidence="1">
    <location>
        <position position="171"/>
    </location>
</feature>
<sequence length="171" mass="20197">SITNDFFEEIKAQITSFEDFSYIIRCFGITRCPTSDNYIMIMDYKEDGSLHDYLYKNFKLLRWEQKLEILYTANNTPKIIVELIERCWSENPGDRPTAINLVDELQRCRQDDHNIWTEIESIEEKMNFNIPQEEPCLNYKTSENYASKTINVSKESVANFIKQTIEIPSDP</sequence>